<keyword evidence="2" id="KW-1185">Reference proteome</keyword>
<protein>
    <submittedName>
        <fullName evidence="1">Uncharacterized protein</fullName>
    </submittedName>
</protein>
<dbReference type="EMBL" id="CM037154">
    <property type="protein sequence ID" value="KAH7860661.1"/>
    <property type="molecule type" value="Genomic_DNA"/>
</dbReference>
<dbReference type="Proteomes" id="UP000828048">
    <property type="component" value="Chromosome 4"/>
</dbReference>
<proteinExistence type="predicted"/>
<evidence type="ECO:0000313" key="2">
    <source>
        <dbReference type="Proteomes" id="UP000828048"/>
    </source>
</evidence>
<gene>
    <name evidence="1" type="ORF">Vadar_016474</name>
</gene>
<sequence length="367" mass="39470">MSEGNSTDGFPKTRPALGDVTNRLGKRGLLLISGNSGSKSGVGHGKHVDKEGDSQFTQKVIKGVENIVKEKCGIKCVVSDVDKGKRVCVSPRPCSEINSLRGNVISGISKASSQIKESNSFDESLLLGKIDSVTENVVQVVDASRGSCISSILLPMASEPCTSVEENCKKHEGGVTSDVLQSDPRGDKLEVPGKDTGADSFDLEKCIGLKGIESSRLPESKGSGSFKLEKCIGLKGNGSSNSSAVVDSIKECSCSFCVKAGYILSDLHYQDIKGRIAALKKSQKEASVLAQRNCRDKGIVKHNQENYHNSSRLESDLMGQWRSLFQHMEDILVREGSQLEAGLLTLKDVRESCKTEQTTIGMPSEKQ</sequence>
<accession>A0ACB7Z4V0</accession>
<reference evidence="1 2" key="1">
    <citation type="journal article" date="2021" name="Hortic Res">
        <title>High-quality reference genome and annotation aids understanding of berry development for evergreen blueberry (Vaccinium darrowii).</title>
        <authorList>
            <person name="Yu J."/>
            <person name="Hulse-Kemp A.M."/>
            <person name="Babiker E."/>
            <person name="Staton M."/>
        </authorList>
    </citation>
    <scope>NUCLEOTIDE SEQUENCE [LARGE SCALE GENOMIC DNA]</scope>
    <source>
        <strain evidence="2">cv. NJ 8807/NJ 8810</strain>
        <tissue evidence="1">Young leaf</tissue>
    </source>
</reference>
<comment type="caution">
    <text evidence="1">The sequence shown here is derived from an EMBL/GenBank/DDBJ whole genome shotgun (WGS) entry which is preliminary data.</text>
</comment>
<evidence type="ECO:0000313" key="1">
    <source>
        <dbReference type="EMBL" id="KAH7860661.1"/>
    </source>
</evidence>
<name>A0ACB7Z4V0_9ERIC</name>
<organism evidence="1 2">
    <name type="scientific">Vaccinium darrowii</name>
    <dbReference type="NCBI Taxonomy" id="229202"/>
    <lineage>
        <taxon>Eukaryota</taxon>
        <taxon>Viridiplantae</taxon>
        <taxon>Streptophyta</taxon>
        <taxon>Embryophyta</taxon>
        <taxon>Tracheophyta</taxon>
        <taxon>Spermatophyta</taxon>
        <taxon>Magnoliopsida</taxon>
        <taxon>eudicotyledons</taxon>
        <taxon>Gunneridae</taxon>
        <taxon>Pentapetalae</taxon>
        <taxon>asterids</taxon>
        <taxon>Ericales</taxon>
        <taxon>Ericaceae</taxon>
        <taxon>Vaccinioideae</taxon>
        <taxon>Vaccinieae</taxon>
        <taxon>Vaccinium</taxon>
    </lineage>
</organism>